<sequence length="704" mass="76934">MEGGGPNASHEHRQKKRCIGDYCFDNDNDNNPSTKRRSMERRLDEVMEIDLFVDLGEEKGHGDESTMEKQVISAANLVEGLEQLQNKNEEKHEGDPLEASKRIHGNEPFLRVSTSGSNSLVDEQIKLKGLHMEVNKMKEENKELKLALSQIVINYQNLQKHLFRVTGQEDRQENSKPPPETAKDSEKWQDDLQLVSLSLGTKPSSITKNSNEEAAEGRNKQIVENHGGHINHGWEGNMKGFSLSLDIKGGETSGSSEGNPSPRNGLAKSEGGIRQAEHIDMSAEHLRHAYRIIESTAHVNDTDEAIDPVQERELCQQNKAIKSSHEADESTEAVHAIRKARVSIRARTEASTMNDGCQWRKYGQKMSKGNPFPRAYYRCTVSVGCPVRKQVQRCREDKSILITTYEGKHNHSLPFAATAMASSTASVACMLLSGSTSSMDTINSNLFSRLGQCFASTPTISTSFPTITLDFTNNSTSQLNFGLGNTGAGGERSLPTSLSASSFPLQFGYPSAGSNMLSHHHHNMLSRPNHSMPSVSGSNPWNNTHLYYPQPQHQNQAYSKPSPSTTGTANYDLPSQQTSADTSKPNNPAASVIQNALSHQSFQTLIQNVMANAAAKSNNNSNPSAQHSMTDKVSALTSDPNFKLALVNAIASVLGQGSQSYGVTSNGVTSNGASDNNNNSNKVIVSNSEERKWGKAITHPPAVR</sequence>
<feature type="region of interest" description="Disordered" evidence="7">
    <location>
        <begin position="520"/>
        <end position="589"/>
    </location>
</feature>
<evidence type="ECO:0000256" key="6">
    <source>
        <dbReference type="SAM" id="Coils"/>
    </source>
</evidence>
<dbReference type="SMART" id="SM00774">
    <property type="entry name" value="WRKY"/>
    <property type="match status" value="1"/>
</dbReference>
<dbReference type="GO" id="GO:0043565">
    <property type="term" value="F:sequence-specific DNA binding"/>
    <property type="evidence" value="ECO:0007669"/>
    <property type="project" value="InterPro"/>
</dbReference>
<feature type="region of interest" description="Disordered" evidence="7">
    <location>
        <begin position="666"/>
        <end position="704"/>
    </location>
</feature>
<feature type="compositionally biased region" description="Polar residues" evidence="7">
    <location>
        <begin position="253"/>
        <end position="262"/>
    </location>
</feature>
<evidence type="ECO:0000256" key="1">
    <source>
        <dbReference type="ARBA" id="ARBA00004123"/>
    </source>
</evidence>
<keyword evidence="4" id="KW-0804">Transcription</keyword>
<dbReference type="Gene3D" id="2.20.25.80">
    <property type="entry name" value="WRKY domain"/>
    <property type="match status" value="1"/>
</dbReference>
<feature type="region of interest" description="Disordered" evidence="7">
    <location>
        <begin position="165"/>
        <end position="188"/>
    </location>
</feature>
<dbReference type="InterPro" id="IPR003657">
    <property type="entry name" value="WRKY_dom"/>
</dbReference>
<feature type="region of interest" description="Disordered" evidence="7">
    <location>
        <begin position="245"/>
        <end position="270"/>
    </location>
</feature>
<dbReference type="FunFam" id="2.20.25.80:FF:000002">
    <property type="entry name" value="probable WRKY transcription factor 31"/>
    <property type="match status" value="1"/>
</dbReference>
<dbReference type="InterPro" id="IPR044810">
    <property type="entry name" value="WRKY_plant"/>
</dbReference>
<dbReference type="GO" id="GO:0003700">
    <property type="term" value="F:DNA-binding transcription factor activity"/>
    <property type="evidence" value="ECO:0007669"/>
    <property type="project" value="InterPro"/>
</dbReference>
<dbReference type="InterPro" id="IPR036576">
    <property type="entry name" value="WRKY_dom_sf"/>
</dbReference>
<dbReference type="Pfam" id="PF03106">
    <property type="entry name" value="WRKY"/>
    <property type="match status" value="1"/>
</dbReference>
<feature type="compositionally biased region" description="Polar residues" evidence="7">
    <location>
        <begin position="526"/>
        <end position="589"/>
    </location>
</feature>
<feature type="coiled-coil region" evidence="6">
    <location>
        <begin position="120"/>
        <end position="154"/>
    </location>
</feature>
<keyword evidence="5" id="KW-0539">Nucleus</keyword>
<accession>A0A0D6R3H3</accession>
<evidence type="ECO:0000256" key="4">
    <source>
        <dbReference type="ARBA" id="ARBA00023163"/>
    </source>
</evidence>
<protein>
    <recommendedName>
        <fullName evidence="8">WRKY domain-containing protein</fullName>
    </recommendedName>
</protein>
<name>A0A0D6R3H3_ARACU</name>
<feature type="domain" description="WRKY" evidence="8">
    <location>
        <begin position="348"/>
        <end position="414"/>
    </location>
</feature>
<dbReference type="GO" id="GO:0005634">
    <property type="term" value="C:nucleus"/>
    <property type="evidence" value="ECO:0007669"/>
    <property type="project" value="UniProtKB-SubCell"/>
</dbReference>
<dbReference type="AlphaFoldDB" id="A0A0D6R3H3"/>
<evidence type="ECO:0000259" key="8">
    <source>
        <dbReference type="PROSITE" id="PS50811"/>
    </source>
</evidence>
<evidence type="ECO:0000256" key="2">
    <source>
        <dbReference type="ARBA" id="ARBA00023015"/>
    </source>
</evidence>
<evidence type="ECO:0000313" key="9">
    <source>
        <dbReference type="EMBL" id="JAG98387.1"/>
    </source>
</evidence>
<dbReference type="PANTHER" id="PTHR31429:SF106">
    <property type="entry name" value="WRKY TRANSCRIPTION FACTOR 31-RELATED"/>
    <property type="match status" value="1"/>
</dbReference>
<dbReference type="SUPFAM" id="SSF118290">
    <property type="entry name" value="WRKY DNA-binding domain"/>
    <property type="match status" value="1"/>
</dbReference>
<proteinExistence type="predicted"/>
<feature type="region of interest" description="Disordered" evidence="7">
    <location>
        <begin position="20"/>
        <end position="41"/>
    </location>
</feature>
<dbReference type="EMBL" id="GCKF01026037">
    <property type="protein sequence ID" value="JAG98387.1"/>
    <property type="molecule type" value="Transcribed_RNA"/>
</dbReference>
<organism evidence="9">
    <name type="scientific">Araucaria cunninghamii</name>
    <name type="common">Hoop pine</name>
    <name type="synonym">Moreton Bay pine</name>
    <dbReference type="NCBI Taxonomy" id="56994"/>
    <lineage>
        <taxon>Eukaryota</taxon>
        <taxon>Viridiplantae</taxon>
        <taxon>Streptophyta</taxon>
        <taxon>Embryophyta</taxon>
        <taxon>Tracheophyta</taxon>
        <taxon>Spermatophyta</taxon>
        <taxon>Pinopsida</taxon>
        <taxon>Pinidae</taxon>
        <taxon>Conifers II</taxon>
        <taxon>Araucariales</taxon>
        <taxon>Araucariaceae</taxon>
        <taxon>Araucaria</taxon>
    </lineage>
</organism>
<reference evidence="9" key="1">
    <citation type="submission" date="2015-03" db="EMBL/GenBank/DDBJ databases">
        <title>A transcriptome of Araucaria cunninghamii, an australian fine timber species.</title>
        <authorList>
            <person name="Jing Yi C.J.Y."/>
            <person name="Yin San L.Y.S."/>
            <person name="Abdul Karim S.S."/>
            <person name="Wan Azmi N.N."/>
            <person name="Hercus R.R."/>
            <person name="Croft L.L."/>
        </authorList>
    </citation>
    <scope>NUCLEOTIDE SEQUENCE</scope>
    <source>
        <strain evidence="9">MI0301</strain>
        <tissue evidence="9">Leaf</tissue>
    </source>
</reference>
<evidence type="ECO:0000256" key="5">
    <source>
        <dbReference type="ARBA" id="ARBA00023242"/>
    </source>
</evidence>
<evidence type="ECO:0000256" key="7">
    <source>
        <dbReference type="SAM" id="MobiDB-lite"/>
    </source>
</evidence>
<keyword evidence="2" id="KW-0805">Transcription regulation</keyword>
<feature type="compositionally biased region" description="Low complexity" evidence="7">
    <location>
        <begin position="668"/>
        <end position="687"/>
    </location>
</feature>
<comment type="subcellular location">
    <subcellularLocation>
        <location evidence="1">Nucleus</location>
    </subcellularLocation>
</comment>
<dbReference type="PROSITE" id="PS50811">
    <property type="entry name" value="WRKY"/>
    <property type="match status" value="1"/>
</dbReference>
<evidence type="ECO:0000256" key="3">
    <source>
        <dbReference type="ARBA" id="ARBA00023125"/>
    </source>
</evidence>
<keyword evidence="6" id="KW-0175">Coiled coil</keyword>
<keyword evidence="3" id="KW-0238">DNA-binding</keyword>
<dbReference type="PANTHER" id="PTHR31429">
    <property type="entry name" value="WRKY TRANSCRIPTION FACTOR 36-RELATED"/>
    <property type="match status" value="1"/>
</dbReference>